<keyword evidence="4" id="KW-1185">Reference proteome</keyword>
<name>A0A5B2VD12_9HYPH</name>
<proteinExistence type="predicted"/>
<dbReference type="OrthoDB" id="9803483at2"/>
<gene>
    <name evidence="3" type="ORF">F0L46_16770</name>
</gene>
<dbReference type="FunFam" id="3.20.20.100:FF:000004">
    <property type="entry name" value="Oxidoreductase, aldo/keto reductase"/>
    <property type="match status" value="1"/>
</dbReference>
<sequence length="315" mass="33880">MTLRQLGRSPLRVPPLCIGGNVFGWTVDEAASFALLDAMVAAGLTFIDTADVYSRWKPGNQGGESETIIGNWLKSRGGREHLVIATKVGSDMGLGRKCLSKLYIREAAEAALRRLGTDYIDLYQSHWDDPDTPLEETLEAYDGLIRAGKVRVVGASNYEAARLREALDVSARTGLPRYESLQPEYNLYQRAAFEAELEPLCRAEGLGVIGYFSLASGFLTGKYRSEADFGKSARGEGMAKYLNERGRRILAALDDAAAEEGATPAQIALAWLMARPGVTAPIASATSLDQVHDLAAATRLTLAPGAIARLDAASA</sequence>
<evidence type="ECO:0000313" key="3">
    <source>
        <dbReference type="EMBL" id="KAA2236027.1"/>
    </source>
</evidence>
<dbReference type="PANTHER" id="PTHR43364">
    <property type="entry name" value="NADH-SPECIFIC METHYLGLYOXAL REDUCTASE-RELATED"/>
    <property type="match status" value="1"/>
</dbReference>
<evidence type="ECO:0000256" key="1">
    <source>
        <dbReference type="ARBA" id="ARBA00023002"/>
    </source>
</evidence>
<comment type="caution">
    <text evidence="3">The sequence shown here is derived from an EMBL/GenBank/DDBJ whole genome shotgun (WGS) entry which is preliminary data.</text>
</comment>
<evidence type="ECO:0000259" key="2">
    <source>
        <dbReference type="Pfam" id="PF00248"/>
    </source>
</evidence>
<evidence type="ECO:0000313" key="4">
    <source>
        <dbReference type="Proteomes" id="UP000323142"/>
    </source>
</evidence>
<dbReference type="GO" id="GO:0016491">
    <property type="term" value="F:oxidoreductase activity"/>
    <property type="evidence" value="ECO:0007669"/>
    <property type="project" value="UniProtKB-KW"/>
</dbReference>
<dbReference type="CDD" id="cd19081">
    <property type="entry name" value="AKR_AKR9C1"/>
    <property type="match status" value="1"/>
</dbReference>
<protein>
    <submittedName>
        <fullName evidence="3">Aldo/keto reductase</fullName>
    </submittedName>
</protein>
<reference evidence="3 4" key="2">
    <citation type="submission" date="2019-09" db="EMBL/GenBank/DDBJ databases">
        <authorList>
            <person name="Jin C."/>
        </authorList>
    </citation>
    <scope>NUCLEOTIDE SEQUENCE [LARGE SCALE GENOMIC DNA]</scope>
    <source>
        <strain evidence="3 4">BN140002</strain>
    </source>
</reference>
<dbReference type="InterPro" id="IPR036812">
    <property type="entry name" value="NAD(P)_OxRdtase_dom_sf"/>
</dbReference>
<keyword evidence="1" id="KW-0560">Oxidoreductase</keyword>
<accession>A0A5B2VD12</accession>
<dbReference type="PANTHER" id="PTHR43364:SF6">
    <property type="entry name" value="OXIDOREDUCTASE-RELATED"/>
    <property type="match status" value="1"/>
</dbReference>
<feature type="domain" description="NADP-dependent oxidoreductase" evidence="2">
    <location>
        <begin position="15"/>
        <end position="313"/>
    </location>
</feature>
<organism evidence="3 4">
    <name type="scientific">Salinarimonas soli</name>
    <dbReference type="NCBI Taxonomy" id="1638099"/>
    <lineage>
        <taxon>Bacteria</taxon>
        <taxon>Pseudomonadati</taxon>
        <taxon>Pseudomonadota</taxon>
        <taxon>Alphaproteobacteria</taxon>
        <taxon>Hyphomicrobiales</taxon>
        <taxon>Salinarimonadaceae</taxon>
        <taxon>Salinarimonas</taxon>
    </lineage>
</organism>
<reference evidence="3 4" key="1">
    <citation type="submission" date="2019-09" db="EMBL/GenBank/DDBJ databases">
        <title>Salinarimonas rosea gen. nov., sp. nov., a new member of the a-2 subgroup of the Proteobacteria.</title>
        <authorList>
            <person name="Liu J."/>
        </authorList>
    </citation>
    <scope>NUCLEOTIDE SEQUENCE [LARGE SCALE GENOMIC DNA]</scope>
    <source>
        <strain evidence="3 4">BN140002</strain>
    </source>
</reference>
<dbReference type="InterPro" id="IPR050523">
    <property type="entry name" value="AKR_Detox_Biosynth"/>
</dbReference>
<dbReference type="SUPFAM" id="SSF51430">
    <property type="entry name" value="NAD(P)-linked oxidoreductase"/>
    <property type="match status" value="1"/>
</dbReference>
<dbReference type="Proteomes" id="UP000323142">
    <property type="component" value="Unassembled WGS sequence"/>
</dbReference>
<dbReference type="Gene3D" id="3.20.20.100">
    <property type="entry name" value="NADP-dependent oxidoreductase domain"/>
    <property type="match status" value="1"/>
</dbReference>
<dbReference type="EMBL" id="VUOA01000029">
    <property type="protein sequence ID" value="KAA2236027.1"/>
    <property type="molecule type" value="Genomic_DNA"/>
</dbReference>
<dbReference type="RefSeq" id="WP_149819618.1">
    <property type="nucleotide sequence ID" value="NZ_VUOA01000029.1"/>
</dbReference>
<dbReference type="InterPro" id="IPR023210">
    <property type="entry name" value="NADP_OxRdtase_dom"/>
</dbReference>
<dbReference type="Pfam" id="PF00248">
    <property type="entry name" value="Aldo_ket_red"/>
    <property type="match status" value="1"/>
</dbReference>
<dbReference type="GO" id="GO:0005829">
    <property type="term" value="C:cytosol"/>
    <property type="evidence" value="ECO:0007669"/>
    <property type="project" value="TreeGrafter"/>
</dbReference>
<dbReference type="AlphaFoldDB" id="A0A5B2VD12"/>